<evidence type="ECO:0000313" key="4">
    <source>
        <dbReference type="EMBL" id="NOU74676.1"/>
    </source>
</evidence>
<name>A0ABX1Y358_9BACL</name>
<dbReference type="SUPFAM" id="SSF53850">
    <property type="entry name" value="Periplasmic binding protein-like II"/>
    <property type="match status" value="1"/>
</dbReference>
<dbReference type="RefSeq" id="WP_171646074.1">
    <property type="nucleotide sequence ID" value="NZ_WHOA01000176.1"/>
</dbReference>
<organism evidence="4 5">
    <name type="scientific">Paenibacillus phytorum</name>
    <dbReference type="NCBI Taxonomy" id="2654977"/>
    <lineage>
        <taxon>Bacteria</taxon>
        <taxon>Bacillati</taxon>
        <taxon>Bacillota</taxon>
        <taxon>Bacilli</taxon>
        <taxon>Bacillales</taxon>
        <taxon>Paenibacillaceae</taxon>
        <taxon>Paenibacillus</taxon>
    </lineage>
</organism>
<evidence type="ECO:0000313" key="5">
    <source>
        <dbReference type="Proteomes" id="UP000616779"/>
    </source>
</evidence>
<dbReference type="PANTHER" id="PTHR43649:SF34">
    <property type="entry name" value="ABC TRANSPORTER PERIPLASMIC-BINDING PROTEIN YCJN-RELATED"/>
    <property type="match status" value="1"/>
</dbReference>
<evidence type="ECO:0000256" key="2">
    <source>
        <dbReference type="ARBA" id="ARBA00022448"/>
    </source>
</evidence>
<accession>A0ABX1Y358</accession>
<keyword evidence="2" id="KW-0813">Transport</keyword>
<gene>
    <name evidence="4" type="ORF">GC098_25355</name>
</gene>
<dbReference type="InterPro" id="IPR050490">
    <property type="entry name" value="Bact_solute-bd_prot1"/>
</dbReference>
<evidence type="ECO:0000256" key="1">
    <source>
        <dbReference type="ARBA" id="ARBA00008520"/>
    </source>
</evidence>
<dbReference type="PANTHER" id="PTHR43649">
    <property type="entry name" value="ARABINOSE-BINDING PROTEIN-RELATED"/>
    <property type="match status" value="1"/>
</dbReference>
<keyword evidence="3" id="KW-0732">Signal</keyword>
<protein>
    <submittedName>
        <fullName evidence="4">Extracellular solute-binding protein</fullName>
    </submittedName>
</protein>
<dbReference type="Pfam" id="PF13416">
    <property type="entry name" value="SBP_bac_8"/>
    <property type="match status" value="1"/>
</dbReference>
<comment type="similarity">
    <text evidence="1">Belongs to the bacterial solute-binding protein 1 family.</text>
</comment>
<dbReference type="EMBL" id="WHOA01000176">
    <property type="protein sequence ID" value="NOU74676.1"/>
    <property type="molecule type" value="Genomic_DNA"/>
</dbReference>
<dbReference type="InterPro" id="IPR006059">
    <property type="entry name" value="SBP"/>
</dbReference>
<proteinExistence type="inferred from homology"/>
<dbReference type="Proteomes" id="UP000616779">
    <property type="component" value="Unassembled WGS sequence"/>
</dbReference>
<keyword evidence="5" id="KW-1185">Reference proteome</keyword>
<dbReference type="CDD" id="cd13585">
    <property type="entry name" value="PBP2_TMBP_like"/>
    <property type="match status" value="1"/>
</dbReference>
<evidence type="ECO:0000256" key="3">
    <source>
        <dbReference type="ARBA" id="ARBA00022729"/>
    </source>
</evidence>
<reference evidence="4 5" key="1">
    <citation type="submission" date="2019-10" db="EMBL/GenBank/DDBJ databases">
        <title>Description of Paenibacillus terrestris sp. nov.</title>
        <authorList>
            <person name="Carlier A."/>
            <person name="Qi S."/>
        </authorList>
    </citation>
    <scope>NUCLEOTIDE SEQUENCE [LARGE SCALE GENOMIC DNA]</scope>
    <source>
        <strain evidence="4 5">LMG 31458</strain>
    </source>
</reference>
<dbReference type="Gene3D" id="3.40.190.10">
    <property type="entry name" value="Periplasmic binding protein-like II"/>
    <property type="match status" value="2"/>
</dbReference>
<sequence>MKFRLNRIVYVSFVSFLLLIVWAVSGVVLMNRVDIEPSEAVSAKRTVKVLIRTGSESAGLRQIAKVFEKESGIQVEFIELGRDVYFTSVGTQLFAGTNAFDVVFLPNTSIAQFADTKALQPLDPFMNDSRYTDRQTFDVDDFLSTYPYKGATFALPTDISTHFLYYRSDIISKPPETWDELYAVAEKFTKQRNEDSPTRWGLAMPAVVPEERSKIFSSLLWTYGGDVIEENTGEVLFDQAGSISAGSFLNRLVQERIVPSDMITWDFSRTRDALLSGEIAMAAPYWNSAIDMIKQSDSPYKNAIKIALIPGIRDQAGGIYRTPFQHGWMLAMNANAKHPVDAWEFIKFATGKRGGSIYAQFGGVPARRSILSDPSFSSKRPDFALILESMKTAKAEPSLTYYPAMVEIENDALAKILTLHEDPKSTLLYAASKLRNLVEKVRN</sequence>
<comment type="caution">
    <text evidence="4">The sequence shown here is derived from an EMBL/GenBank/DDBJ whole genome shotgun (WGS) entry which is preliminary data.</text>
</comment>